<dbReference type="Gene3D" id="1.10.10.1330">
    <property type="entry name" value="RNA polymerase sigma-54 factor, core-binding domain"/>
    <property type="match status" value="1"/>
</dbReference>
<protein>
    <recommendedName>
        <fullName evidence="9">RNA polymerase sigma-54 factor</fullName>
    </recommendedName>
</protein>
<evidence type="ECO:0000256" key="3">
    <source>
        <dbReference type="ARBA" id="ARBA00022679"/>
    </source>
</evidence>
<evidence type="ECO:0000256" key="10">
    <source>
        <dbReference type="SAM" id="MobiDB-lite"/>
    </source>
</evidence>
<comment type="similarity">
    <text evidence="1 9">Belongs to the sigma-54 factor family.</text>
</comment>
<name>A0ABY4AKE7_9BURK</name>
<proteinExistence type="inferred from homology"/>
<dbReference type="PIRSF" id="PIRSF000774">
    <property type="entry name" value="RpoN"/>
    <property type="match status" value="1"/>
</dbReference>
<evidence type="ECO:0000256" key="9">
    <source>
        <dbReference type="PIRNR" id="PIRNR000774"/>
    </source>
</evidence>
<dbReference type="InterPro" id="IPR000394">
    <property type="entry name" value="RNA_pol_sigma_54"/>
</dbReference>
<dbReference type="PANTHER" id="PTHR32248:SF4">
    <property type="entry name" value="RNA POLYMERASE SIGMA-54 FACTOR"/>
    <property type="match status" value="1"/>
</dbReference>
<dbReference type="Gene3D" id="1.10.10.60">
    <property type="entry name" value="Homeodomain-like"/>
    <property type="match status" value="1"/>
</dbReference>
<feature type="domain" description="RNA polymerase sigma factor 54 DNA-binding" evidence="11">
    <location>
        <begin position="308"/>
        <end position="463"/>
    </location>
</feature>
<dbReference type="InterPro" id="IPR007046">
    <property type="entry name" value="RNA_pol_sigma_54_core-bd"/>
</dbReference>
<dbReference type="InterPro" id="IPR007634">
    <property type="entry name" value="RNA_pol_sigma_54_DNA-bd"/>
</dbReference>
<keyword evidence="3 9" id="KW-0808">Transferase</keyword>
<dbReference type="PROSITE" id="PS50044">
    <property type="entry name" value="SIGMA54_3"/>
    <property type="match status" value="1"/>
</dbReference>
<evidence type="ECO:0000256" key="6">
    <source>
        <dbReference type="ARBA" id="ARBA00023082"/>
    </source>
</evidence>
<dbReference type="NCBIfam" id="NF009118">
    <property type="entry name" value="PRK12469.1"/>
    <property type="match status" value="1"/>
</dbReference>
<gene>
    <name evidence="13" type="primary">rpoN</name>
    <name evidence="13" type="ORF">DHf2319_01045</name>
</gene>
<dbReference type="Pfam" id="PF04963">
    <property type="entry name" value="Sigma54_CBD"/>
    <property type="match status" value="1"/>
</dbReference>
<evidence type="ECO:0000259" key="11">
    <source>
        <dbReference type="Pfam" id="PF04552"/>
    </source>
</evidence>
<keyword evidence="2 9" id="KW-0240">DNA-directed RNA polymerase</keyword>
<evidence type="ECO:0000313" key="14">
    <source>
        <dbReference type="Proteomes" id="UP000831607"/>
    </source>
</evidence>
<organism evidence="13 14">
    <name type="scientific">Orrella daihaiensis</name>
    <dbReference type="NCBI Taxonomy" id="2782176"/>
    <lineage>
        <taxon>Bacteria</taxon>
        <taxon>Pseudomonadati</taxon>
        <taxon>Pseudomonadota</taxon>
        <taxon>Betaproteobacteria</taxon>
        <taxon>Burkholderiales</taxon>
        <taxon>Alcaligenaceae</taxon>
        <taxon>Orrella</taxon>
    </lineage>
</organism>
<dbReference type="PROSITE" id="PS00717">
    <property type="entry name" value="SIGMA54_1"/>
    <property type="match status" value="1"/>
</dbReference>
<dbReference type="Pfam" id="PF00309">
    <property type="entry name" value="Sigma54_AID"/>
    <property type="match status" value="1"/>
</dbReference>
<evidence type="ECO:0000259" key="12">
    <source>
        <dbReference type="Pfam" id="PF04963"/>
    </source>
</evidence>
<evidence type="ECO:0000256" key="8">
    <source>
        <dbReference type="ARBA" id="ARBA00023163"/>
    </source>
</evidence>
<dbReference type="PROSITE" id="PS00718">
    <property type="entry name" value="SIGMA54_2"/>
    <property type="match status" value="1"/>
</dbReference>
<reference evidence="13 14" key="1">
    <citation type="submission" date="2020-11" db="EMBL/GenBank/DDBJ databases">
        <title>Algicoccus daihaiensis sp.nov., isolated from Daihai Lake in Inner Mongolia.</title>
        <authorList>
            <person name="Kai J."/>
        </authorList>
    </citation>
    <scope>NUCLEOTIDE SEQUENCE [LARGE SCALE GENOMIC DNA]</scope>
    <source>
        <strain evidence="14">f23</strain>
    </source>
</reference>
<dbReference type="PANTHER" id="PTHR32248">
    <property type="entry name" value="RNA POLYMERASE SIGMA-54 FACTOR"/>
    <property type="match status" value="1"/>
</dbReference>
<evidence type="ECO:0000256" key="1">
    <source>
        <dbReference type="ARBA" id="ARBA00008798"/>
    </source>
</evidence>
<keyword evidence="6 9" id="KW-0731">Sigma factor</keyword>
<keyword evidence="4 9" id="KW-0548">Nucleotidyltransferase</keyword>
<dbReference type="EMBL" id="CP063982">
    <property type="protein sequence ID" value="UOD50558.1"/>
    <property type="molecule type" value="Genomic_DNA"/>
</dbReference>
<keyword evidence="8 9" id="KW-0804">Transcription</keyword>
<evidence type="ECO:0000256" key="7">
    <source>
        <dbReference type="ARBA" id="ARBA00023125"/>
    </source>
</evidence>
<evidence type="ECO:0000256" key="4">
    <source>
        <dbReference type="ARBA" id="ARBA00022695"/>
    </source>
</evidence>
<accession>A0ABY4AKE7</accession>
<evidence type="ECO:0000313" key="13">
    <source>
        <dbReference type="EMBL" id="UOD50558.1"/>
    </source>
</evidence>
<evidence type="ECO:0000256" key="2">
    <source>
        <dbReference type="ARBA" id="ARBA00022478"/>
    </source>
</evidence>
<keyword evidence="5 9" id="KW-0805">Transcription regulation</keyword>
<evidence type="ECO:0000256" key="5">
    <source>
        <dbReference type="ARBA" id="ARBA00023015"/>
    </source>
</evidence>
<keyword evidence="14" id="KW-1185">Reference proteome</keyword>
<keyword evidence="7 9" id="KW-0238">DNA-binding</keyword>
<dbReference type="InterPro" id="IPR038709">
    <property type="entry name" value="RpoN_core-bd_sf"/>
</dbReference>
<dbReference type="NCBIfam" id="TIGR02395">
    <property type="entry name" value="rpoN_sigma"/>
    <property type="match status" value="1"/>
</dbReference>
<feature type="domain" description="RNA polymerase sigma factor 54 core-binding" evidence="12">
    <location>
        <begin position="98"/>
        <end position="293"/>
    </location>
</feature>
<dbReference type="RefSeq" id="WP_243478961.1">
    <property type="nucleotide sequence ID" value="NZ_CP063982.1"/>
</dbReference>
<comment type="function">
    <text evidence="9">Sigma factors are initiation factors that promote the attachment of RNA polymerase to specific initiation sites and are then released.</text>
</comment>
<feature type="region of interest" description="Disordered" evidence="10">
    <location>
        <begin position="67"/>
        <end position="97"/>
    </location>
</feature>
<sequence length="470" mass="51816">MVRQSLDIRLGQHLTLTPALQQSIRLLQLSSLDLQAEIERALDENPMLEAQAGEDTAEVLAVVQEVESAPEPDKQAELYSSTRRSRDDDYAERPETGASLTLREHLLSQLGTTRVSARDCALVSLLIDDLNDDGFLESSLATILEMLDPATGVELDELHAALRLLQSFEPSGVGARDLSECLCLQLEQPDYDCLPGLRDESILRIARLICKDHLATLASGNLTKLQELLGCDTPTLQQAHACILRLNPRPGSPWSKPAADYAIPDVIVRKTASGYRPVLNESALPKLNINAVYAEALGSARSGEHSALQGQLQEARWLIRNINQRFETILRVSDFIVTHQQAFFDAGWGALKPLTLREVAAELGLHESTISRATNQKYMLTPFGTVELKRFFATGLSSGNGETTSSMAVQTKIRHLIEQEDANKPLSDGQLATLLDKEGIQVARRTVAKYRELMRIPSASLRKSQALARR</sequence>
<dbReference type="Proteomes" id="UP000831607">
    <property type="component" value="Chromosome"/>
</dbReference>
<dbReference type="Pfam" id="PF04552">
    <property type="entry name" value="Sigma54_DBD"/>
    <property type="match status" value="1"/>
</dbReference>
<dbReference type="PRINTS" id="PR00045">
    <property type="entry name" value="SIGMA54FCT"/>
</dbReference>
<feature type="compositionally biased region" description="Basic and acidic residues" evidence="10">
    <location>
        <begin position="84"/>
        <end position="95"/>
    </location>
</feature>